<dbReference type="Proteomes" id="UP000543642">
    <property type="component" value="Unassembled WGS sequence"/>
</dbReference>
<evidence type="ECO:0000256" key="4">
    <source>
        <dbReference type="ARBA" id="ARBA00011738"/>
    </source>
</evidence>
<dbReference type="EC" id="1.1.1.45" evidence="9"/>
<feature type="domain" description="3-hydroxyacyl-CoA dehydrogenase C-terminal" evidence="12">
    <location>
        <begin position="190"/>
        <end position="288"/>
    </location>
</feature>
<comment type="caution">
    <text evidence="14">The sequence shown here is derived from an EMBL/GenBank/DDBJ whole genome shotgun (WGS) entry which is preliminary data.</text>
</comment>
<evidence type="ECO:0000256" key="8">
    <source>
        <dbReference type="ARBA" id="ARBA00023027"/>
    </source>
</evidence>
<comment type="pathway">
    <text evidence="2">Lipid metabolism; butanoate metabolism.</text>
</comment>
<evidence type="ECO:0000256" key="1">
    <source>
        <dbReference type="ARBA" id="ARBA00004496"/>
    </source>
</evidence>
<protein>
    <recommendedName>
        <fullName evidence="10">L-gulonate 3-dehydrogenase</fullName>
        <ecNumber evidence="9">1.1.1.45</ecNumber>
    </recommendedName>
    <alternativeName>
        <fullName evidence="10">L-gulonate 3-dehydrogenase</fullName>
    </alternativeName>
</protein>
<evidence type="ECO:0000259" key="13">
    <source>
        <dbReference type="Pfam" id="PF02737"/>
    </source>
</evidence>
<organism evidence="14 15">
    <name type="scientific">Catenibacillus scindens</name>
    <dbReference type="NCBI Taxonomy" id="673271"/>
    <lineage>
        <taxon>Bacteria</taxon>
        <taxon>Bacillati</taxon>
        <taxon>Bacillota</taxon>
        <taxon>Clostridia</taxon>
        <taxon>Lachnospirales</taxon>
        <taxon>Lachnospiraceae</taxon>
        <taxon>Catenibacillus</taxon>
    </lineage>
</organism>
<evidence type="ECO:0000313" key="14">
    <source>
        <dbReference type="EMBL" id="MBB5264287.1"/>
    </source>
</evidence>
<dbReference type="AlphaFoldDB" id="A0A7W8H9I3"/>
<keyword evidence="6" id="KW-0597">Phosphoprotein</keyword>
<keyword evidence="7 14" id="KW-0560">Oxidoreductase</keyword>
<dbReference type="GO" id="GO:0005737">
    <property type="term" value="C:cytoplasm"/>
    <property type="evidence" value="ECO:0007669"/>
    <property type="project" value="UniProtKB-SubCell"/>
</dbReference>
<comment type="similarity">
    <text evidence="3">Belongs to the 3-hydroxyacyl-CoA dehydrogenase family.</text>
</comment>
<dbReference type="Pfam" id="PF02737">
    <property type="entry name" value="3HCDH_N"/>
    <property type="match status" value="1"/>
</dbReference>
<evidence type="ECO:0000256" key="10">
    <source>
        <dbReference type="ARBA" id="ARBA00042709"/>
    </source>
</evidence>
<keyword evidence="8" id="KW-0520">NAD</keyword>
<evidence type="ECO:0000256" key="7">
    <source>
        <dbReference type="ARBA" id="ARBA00023002"/>
    </source>
</evidence>
<comment type="subcellular location">
    <subcellularLocation>
        <location evidence="1">Cytoplasm</location>
    </subcellularLocation>
</comment>
<keyword evidence="5" id="KW-0963">Cytoplasm</keyword>
<evidence type="ECO:0000256" key="5">
    <source>
        <dbReference type="ARBA" id="ARBA00022490"/>
    </source>
</evidence>
<evidence type="ECO:0000259" key="12">
    <source>
        <dbReference type="Pfam" id="PF00725"/>
    </source>
</evidence>
<feature type="site" description="Important for catalytic activity" evidence="11">
    <location>
        <position position="143"/>
    </location>
</feature>
<reference evidence="14 15" key="1">
    <citation type="submission" date="2020-08" db="EMBL/GenBank/DDBJ databases">
        <title>Genomic Encyclopedia of Type Strains, Phase IV (KMG-IV): sequencing the most valuable type-strain genomes for metagenomic binning, comparative biology and taxonomic classification.</title>
        <authorList>
            <person name="Goeker M."/>
        </authorList>
    </citation>
    <scope>NUCLEOTIDE SEQUENCE [LARGE SCALE GENOMIC DNA]</scope>
    <source>
        <strain evidence="14 15">DSM 106146</strain>
    </source>
</reference>
<dbReference type="InterPro" id="IPR006108">
    <property type="entry name" value="3HC_DH_C"/>
</dbReference>
<dbReference type="SUPFAM" id="SSF48179">
    <property type="entry name" value="6-phosphogluconate dehydrogenase C-terminal domain-like"/>
    <property type="match status" value="1"/>
</dbReference>
<dbReference type="Gene3D" id="1.10.1040.10">
    <property type="entry name" value="N-(1-d-carboxylethyl)-l-norvaline Dehydrogenase, domain 2"/>
    <property type="match status" value="1"/>
</dbReference>
<dbReference type="EMBL" id="JACHFW010000004">
    <property type="protein sequence ID" value="MBB5264287.1"/>
    <property type="molecule type" value="Genomic_DNA"/>
</dbReference>
<evidence type="ECO:0000256" key="6">
    <source>
        <dbReference type="ARBA" id="ARBA00022553"/>
    </source>
</evidence>
<accession>A0A7W8H9I3</accession>
<evidence type="ECO:0000256" key="3">
    <source>
        <dbReference type="ARBA" id="ARBA00009463"/>
    </source>
</evidence>
<proteinExistence type="inferred from homology"/>
<sequence length="314" mass="34969">MSSKKNVSVLGAGKMGLGIAQLFATKGYNVKVIYVYDDKTRYDARAVVEDNLRVLAANDALDEAQIPEILGRIGFVDTIEEVADFADIVFECIVEKLEVKQEYFAKMDSIFPVSTILASNTSALSITEITEKSVHKERIIGTHYWNPAYLIPLVEVIRTKYVSDETVQATYDLLKEAGKRPVIVKKDVPGFLANRMQHALFREALSIIENDIADPQDVDDAIKYGFGMRLGICAPVEVMDMGGLDLTYNIHKYLFPHLENSTEPSKLLTDNIAKGNLGFKTLKGLEEYTAEDVKRANEELTEGLIKVARALGRL</sequence>
<dbReference type="InterPro" id="IPR022694">
    <property type="entry name" value="3-OHacyl-CoA_DH"/>
</dbReference>
<evidence type="ECO:0000256" key="2">
    <source>
        <dbReference type="ARBA" id="ARBA00005086"/>
    </source>
</evidence>
<dbReference type="SUPFAM" id="SSF51735">
    <property type="entry name" value="NAD(P)-binding Rossmann-fold domains"/>
    <property type="match status" value="1"/>
</dbReference>
<dbReference type="GO" id="GO:0006631">
    <property type="term" value="P:fatty acid metabolic process"/>
    <property type="evidence" value="ECO:0007669"/>
    <property type="project" value="InterPro"/>
</dbReference>
<dbReference type="RefSeq" id="WP_183772830.1">
    <property type="nucleotide sequence ID" value="NZ_JACHFW010000004.1"/>
</dbReference>
<dbReference type="PIRSF" id="PIRSF000105">
    <property type="entry name" value="HCDH"/>
    <property type="match status" value="1"/>
</dbReference>
<dbReference type="Pfam" id="PF00725">
    <property type="entry name" value="3HCDH"/>
    <property type="match status" value="1"/>
</dbReference>
<name>A0A7W8H9I3_9FIRM</name>
<keyword evidence="15" id="KW-1185">Reference proteome</keyword>
<dbReference type="PANTHER" id="PTHR48075:SF1">
    <property type="entry name" value="LAMBDA-CRYSTALLIN HOMOLOG"/>
    <property type="match status" value="1"/>
</dbReference>
<feature type="domain" description="3-hydroxyacyl-CoA dehydrogenase NAD binding" evidence="13">
    <location>
        <begin position="6"/>
        <end position="187"/>
    </location>
</feature>
<dbReference type="InterPro" id="IPR008927">
    <property type="entry name" value="6-PGluconate_DH-like_C_sf"/>
</dbReference>
<dbReference type="InterPro" id="IPR006176">
    <property type="entry name" value="3-OHacyl-CoA_DH_NAD-bd"/>
</dbReference>
<evidence type="ECO:0000256" key="11">
    <source>
        <dbReference type="PIRSR" id="PIRSR000105-1"/>
    </source>
</evidence>
<dbReference type="GO" id="GO:0050104">
    <property type="term" value="F:L-gulonate 3-dehydrogenase activity"/>
    <property type="evidence" value="ECO:0007669"/>
    <property type="project" value="UniProtKB-EC"/>
</dbReference>
<evidence type="ECO:0000313" key="15">
    <source>
        <dbReference type="Proteomes" id="UP000543642"/>
    </source>
</evidence>
<dbReference type="PANTHER" id="PTHR48075">
    <property type="entry name" value="3-HYDROXYACYL-COA DEHYDROGENASE FAMILY PROTEIN"/>
    <property type="match status" value="1"/>
</dbReference>
<evidence type="ECO:0000256" key="9">
    <source>
        <dbReference type="ARBA" id="ARBA00038962"/>
    </source>
</evidence>
<comment type="subunit">
    <text evidence="4">Homodimer.</text>
</comment>
<dbReference type="GO" id="GO:0070403">
    <property type="term" value="F:NAD+ binding"/>
    <property type="evidence" value="ECO:0007669"/>
    <property type="project" value="InterPro"/>
</dbReference>
<dbReference type="InterPro" id="IPR013328">
    <property type="entry name" value="6PGD_dom2"/>
</dbReference>
<dbReference type="Gene3D" id="3.40.50.720">
    <property type="entry name" value="NAD(P)-binding Rossmann-like Domain"/>
    <property type="match status" value="1"/>
</dbReference>
<dbReference type="InterPro" id="IPR036291">
    <property type="entry name" value="NAD(P)-bd_dom_sf"/>
</dbReference>
<gene>
    <name evidence="14" type="ORF">HNP82_001398</name>
</gene>